<comment type="caution">
    <text evidence="2">The sequence shown here is derived from an EMBL/GenBank/DDBJ whole genome shotgun (WGS) entry which is preliminary data.</text>
</comment>
<dbReference type="EMBL" id="JBHUEO010000029">
    <property type="protein sequence ID" value="MFD1707247.1"/>
    <property type="molecule type" value="Genomic_DNA"/>
</dbReference>
<dbReference type="InterPro" id="IPR025736">
    <property type="entry name" value="PucR_C-HTH_dom"/>
</dbReference>
<reference evidence="3" key="1">
    <citation type="journal article" date="2019" name="Int. J. Syst. Evol. Microbiol.">
        <title>The Global Catalogue of Microorganisms (GCM) 10K type strain sequencing project: providing services to taxonomists for standard genome sequencing and annotation.</title>
        <authorList>
            <consortium name="The Broad Institute Genomics Platform"/>
            <consortium name="The Broad Institute Genome Sequencing Center for Infectious Disease"/>
            <person name="Wu L."/>
            <person name="Ma J."/>
        </authorList>
    </citation>
    <scope>NUCLEOTIDE SEQUENCE [LARGE SCALE GENOMIC DNA]</scope>
    <source>
        <strain evidence="3">CGMCC 1.12295</strain>
    </source>
</reference>
<dbReference type="PANTHER" id="PTHR33744:SF15">
    <property type="entry name" value="CARBOHYDRATE DIACID REGULATOR"/>
    <property type="match status" value="1"/>
</dbReference>
<dbReference type="InterPro" id="IPR004096">
    <property type="entry name" value="V4R"/>
</dbReference>
<dbReference type="InterPro" id="IPR042070">
    <property type="entry name" value="PucR_C-HTH_sf"/>
</dbReference>
<organism evidence="2 3">
    <name type="scientific">Siminovitchia sediminis</name>
    <dbReference type="NCBI Taxonomy" id="1274353"/>
    <lineage>
        <taxon>Bacteria</taxon>
        <taxon>Bacillati</taxon>
        <taxon>Bacillota</taxon>
        <taxon>Bacilli</taxon>
        <taxon>Bacillales</taxon>
        <taxon>Bacillaceae</taxon>
        <taxon>Siminovitchia</taxon>
    </lineage>
</organism>
<gene>
    <name evidence="2" type="ORF">ACFSCZ_10950</name>
</gene>
<sequence length="608" mass="70247">MKASQLVFDNLLETNPRTGMITFNHKRMVLVSVEALGLLRRDLINTLGMERAKGFLMRYGWEWGKKDGESVASMYQWKNIKELMLAGPMLHTLEGVVTVEPDQLEISEESIYFTGFWRNSFEAEEHTSYYGLGTDEVCWILVGYASGYLTSTFGKDVIAYEEKCMGKGDSTCKFVARPAEELEEKRRTLLSCYKADSLVSELDRAYKELKNINRNIMESDRIQQQLTNFLLEDKPLSETIQFVSGTIQRSLVIDYYNKQIVSAFLDESHENVYNNWADKSIYSEEMKNDISTFPIRANNINLGRLVVIGKHQLPQKEKLIIHRALSTFTVQMYHDWKLARSLWDKKENFFEEILNNFDLKEFERFSHLFHFLPNDITRVLSIKVEPSTGRQDVIQFLKLHPIYAQKDLFSNDQYINMILTNDEAAQTLDAASELLAILTNKFKTFRFYIGIGRESRNIQTLKRSYEDARSISDFVQLTSPSGSLISAYEDVKPVMMLLKGTDQNELIDFYKKTIGELVEYDRCNESNFLLTLKIYLDHNGNLQQTADELHLSIAGLRYRLDRIEKLCEVDLKTGEGRFNCQLALQIYFALTINNNNNESDGPLKTPVG</sequence>
<keyword evidence="3" id="KW-1185">Reference proteome</keyword>
<dbReference type="SMART" id="SM00989">
    <property type="entry name" value="V4R"/>
    <property type="match status" value="1"/>
</dbReference>
<dbReference type="Pfam" id="PF13556">
    <property type="entry name" value="HTH_30"/>
    <property type="match status" value="1"/>
</dbReference>
<name>A0ABW4KJL8_9BACI</name>
<dbReference type="Proteomes" id="UP001597301">
    <property type="component" value="Unassembled WGS sequence"/>
</dbReference>
<dbReference type="Pfam" id="PF06505">
    <property type="entry name" value="XylR_N"/>
    <property type="match status" value="1"/>
</dbReference>
<evidence type="ECO:0000313" key="2">
    <source>
        <dbReference type="EMBL" id="MFD1707247.1"/>
    </source>
</evidence>
<dbReference type="SUPFAM" id="SSF111126">
    <property type="entry name" value="Ligand-binding domain in the NO signalling and Golgi transport"/>
    <property type="match status" value="1"/>
</dbReference>
<evidence type="ECO:0000313" key="3">
    <source>
        <dbReference type="Proteomes" id="UP001597301"/>
    </source>
</evidence>
<dbReference type="Pfam" id="PF02830">
    <property type="entry name" value="V4R"/>
    <property type="match status" value="1"/>
</dbReference>
<dbReference type="Gene3D" id="1.10.10.2840">
    <property type="entry name" value="PucR C-terminal helix-turn-helix domain"/>
    <property type="match status" value="1"/>
</dbReference>
<accession>A0ABW4KJL8</accession>
<dbReference type="InterPro" id="IPR024096">
    <property type="entry name" value="NO_sig/Golgi_transp_ligand-bd"/>
</dbReference>
<protein>
    <submittedName>
        <fullName evidence="2">XylR N-terminal domain-containing protein</fullName>
    </submittedName>
</protein>
<dbReference type="PANTHER" id="PTHR33744">
    <property type="entry name" value="CARBOHYDRATE DIACID REGULATOR"/>
    <property type="match status" value="1"/>
</dbReference>
<dbReference type="Gene3D" id="3.30.1380.20">
    <property type="entry name" value="Trafficking protein particle complex subunit 3"/>
    <property type="match status" value="1"/>
</dbReference>
<dbReference type="InterPro" id="IPR051448">
    <property type="entry name" value="CdaR-like_regulators"/>
</dbReference>
<feature type="domain" description="4-vinyl reductase 4VR" evidence="1">
    <location>
        <begin position="116"/>
        <end position="178"/>
    </location>
</feature>
<proteinExistence type="predicted"/>
<evidence type="ECO:0000259" key="1">
    <source>
        <dbReference type="SMART" id="SM00989"/>
    </source>
</evidence>
<dbReference type="RefSeq" id="WP_380773971.1">
    <property type="nucleotide sequence ID" value="NZ_JBHUEO010000029.1"/>
</dbReference>
<dbReference type="InterPro" id="IPR010523">
    <property type="entry name" value="XylR_N"/>
</dbReference>